<dbReference type="InterPro" id="IPR029061">
    <property type="entry name" value="THDP-binding"/>
</dbReference>
<evidence type="ECO:0000256" key="1">
    <source>
        <dbReference type="ARBA" id="ARBA00007812"/>
    </source>
</evidence>
<evidence type="ECO:0000259" key="6">
    <source>
        <dbReference type="Pfam" id="PF02776"/>
    </source>
</evidence>
<dbReference type="eggNOG" id="COG0028">
    <property type="taxonomic scope" value="Bacteria"/>
</dbReference>
<dbReference type="STRING" id="452652.KSE_66320"/>
<dbReference type="Pfam" id="PF00205">
    <property type="entry name" value="TPP_enzyme_M"/>
    <property type="match status" value="1"/>
</dbReference>
<dbReference type="GO" id="GO:0003984">
    <property type="term" value="F:acetolactate synthase activity"/>
    <property type="evidence" value="ECO:0007669"/>
    <property type="project" value="TreeGrafter"/>
</dbReference>
<keyword evidence="2 3" id="KW-0786">Thiamine pyrophosphate</keyword>
<dbReference type="Gene3D" id="3.40.50.1220">
    <property type="entry name" value="TPP-binding domain"/>
    <property type="match status" value="1"/>
</dbReference>
<dbReference type="PATRIC" id="fig|452652.3.peg.6652"/>
<dbReference type="InterPro" id="IPR029035">
    <property type="entry name" value="DHS-like_NAD/FAD-binding_dom"/>
</dbReference>
<evidence type="ECO:0000313" key="7">
    <source>
        <dbReference type="EMBL" id="BAJ32391.1"/>
    </source>
</evidence>
<accession>E4N2K7</accession>
<evidence type="ECO:0000256" key="2">
    <source>
        <dbReference type="ARBA" id="ARBA00023052"/>
    </source>
</evidence>
<dbReference type="Pfam" id="PF02775">
    <property type="entry name" value="TPP_enzyme_C"/>
    <property type="match status" value="1"/>
</dbReference>
<evidence type="ECO:0000259" key="4">
    <source>
        <dbReference type="Pfam" id="PF00205"/>
    </source>
</evidence>
<dbReference type="EMBL" id="AP010968">
    <property type="protein sequence ID" value="BAJ32391.1"/>
    <property type="molecule type" value="Genomic_DNA"/>
</dbReference>
<feature type="domain" description="Thiamine pyrophosphate enzyme TPP-binding" evidence="5">
    <location>
        <begin position="390"/>
        <end position="527"/>
    </location>
</feature>
<dbReference type="SUPFAM" id="SSF52467">
    <property type="entry name" value="DHS-like NAD/FAD-binding domain"/>
    <property type="match status" value="1"/>
</dbReference>
<dbReference type="HOGENOM" id="CLU_013748_3_1_11"/>
<name>E4N2K7_KITSK</name>
<dbReference type="PANTHER" id="PTHR18968:SF133">
    <property type="entry name" value="BENZOYLFORMATE DECARBOXYLASE"/>
    <property type="match status" value="1"/>
</dbReference>
<gene>
    <name evidence="7" type="ordered locus">KSE_66320</name>
</gene>
<sequence length="532" mass="55394">MPAAARPPGTVRDAVVDVLRHHRAHVLFGNPGTTELPFLADLPPDLRYVAGLNESSVTAIADGYAQATGRPVLVNLHTAPGLGNAMGSLVNAYAAGSPLVVLTGQQRRDLIGADAILTNRNPVLLPLGAVKHAEEPAGAQDVPAALARAFHLAGLPPTGPVAVSVPMDDWDRPLRPAPATTAITTRVTGGATAPADVLEELADRLAAARSPALVVGPGTDDRRGYWAVAELADRLAAPVWVTPWAHRLGFPTDHPGFVGQLPLDSGPAAAALEPHDLVLVLGGPVFRYMFAEQWPALAPGTELVALTDDPGQAARNLAGETVLCDVPGTVRALCRALADRGSERPPGPPPARPPAEATPGYAQAALALHQVMPPEAVLVVEPPQSYEYLLRALPRTRPGSLYFAAACGLGFALGAAVGIQLAEPERPVVALVGDGAVQYNLQALWTAVLERLPITVLVVNNGGYGILKDFADRGRLSAVPALDLPHIDLTALARGYQVPALRVPADPARIAAALRTPLPPGPRLIEVVVPAR</sequence>
<dbReference type="GO" id="GO:0030976">
    <property type="term" value="F:thiamine pyrophosphate binding"/>
    <property type="evidence" value="ECO:0007669"/>
    <property type="project" value="InterPro"/>
</dbReference>
<dbReference type="Proteomes" id="UP000007076">
    <property type="component" value="Chromosome"/>
</dbReference>
<reference evidence="7 8" key="1">
    <citation type="journal article" date="2010" name="DNA Res.">
        <title>Genome sequence of Kitasatospora setae NBRC 14216T: an evolutionary snapshot of the family Streptomycetaceae.</title>
        <authorList>
            <person name="Ichikawa N."/>
            <person name="Oguchi A."/>
            <person name="Ikeda H."/>
            <person name="Ishikawa J."/>
            <person name="Kitani S."/>
            <person name="Watanabe Y."/>
            <person name="Nakamura S."/>
            <person name="Katano Y."/>
            <person name="Kishi E."/>
            <person name="Sasagawa M."/>
            <person name="Ankai A."/>
            <person name="Fukui S."/>
            <person name="Hashimoto Y."/>
            <person name="Kamata S."/>
            <person name="Otoguro M."/>
            <person name="Tanikawa S."/>
            <person name="Nihira T."/>
            <person name="Horinouchi S."/>
            <person name="Ohnishi Y."/>
            <person name="Hayakawa M."/>
            <person name="Kuzuyama T."/>
            <person name="Arisawa A."/>
            <person name="Nomoto F."/>
            <person name="Miura H."/>
            <person name="Takahashi Y."/>
            <person name="Fujita N."/>
        </authorList>
    </citation>
    <scope>NUCLEOTIDE SEQUENCE [LARGE SCALE GENOMIC DNA]</scope>
    <source>
        <strain evidence="8">ATCC 33774 / DSM 43861 / JCM 3304 / KCC A-0304 / NBRC 14216 / KM-6054</strain>
    </source>
</reference>
<dbReference type="PANTHER" id="PTHR18968">
    <property type="entry name" value="THIAMINE PYROPHOSPHATE ENZYMES"/>
    <property type="match status" value="1"/>
</dbReference>
<proteinExistence type="inferred from homology"/>
<dbReference type="EC" id="4.1.1.7" evidence="7"/>
<dbReference type="KEGG" id="ksk:KSE_66320"/>
<dbReference type="AlphaFoldDB" id="E4N2K7"/>
<dbReference type="CDD" id="cd07035">
    <property type="entry name" value="TPP_PYR_POX_like"/>
    <property type="match status" value="1"/>
</dbReference>
<organism evidence="7 8">
    <name type="scientific">Kitasatospora setae (strain ATCC 33774 / DSM 43861 / JCM 3304 / KCC A-0304 / NBRC 14216 / KM-6054)</name>
    <name type="common">Streptomyces setae</name>
    <dbReference type="NCBI Taxonomy" id="452652"/>
    <lineage>
        <taxon>Bacteria</taxon>
        <taxon>Bacillati</taxon>
        <taxon>Actinomycetota</taxon>
        <taxon>Actinomycetes</taxon>
        <taxon>Kitasatosporales</taxon>
        <taxon>Streptomycetaceae</taxon>
        <taxon>Kitasatospora</taxon>
    </lineage>
</organism>
<feature type="domain" description="Thiamine pyrophosphate enzyme N-terminal TPP-binding" evidence="6">
    <location>
        <begin position="10"/>
        <end position="112"/>
    </location>
</feature>
<comment type="similarity">
    <text evidence="1 3">Belongs to the TPP enzyme family.</text>
</comment>
<feature type="domain" description="Thiamine pyrophosphate enzyme central" evidence="4">
    <location>
        <begin position="198"/>
        <end position="333"/>
    </location>
</feature>
<evidence type="ECO:0000256" key="3">
    <source>
        <dbReference type="RuleBase" id="RU362132"/>
    </source>
</evidence>
<dbReference type="InterPro" id="IPR012001">
    <property type="entry name" value="Thiamin_PyroP_enz_TPP-bd_dom"/>
</dbReference>
<evidence type="ECO:0000313" key="8">
    <source>
        <dbReference type="Proteomes" id="UP000007076"/>
    </source>
</evidence>
<dbReference type="GO" id="GO:0000287">
    <property type="term" value="F:magnesium ion binding"/>
    <property type="evidence" value="ECO:0007669"/>
    <property type="project" value="InterPro"/>
</dbReference>
<dbReference type="PROSITE" id="PS00187">
    <property type="entry name" value="TPP_ENZYMES"/>
    <property type="match status" value="1"/>
</dbReference>
<dbReference type="CDD" id="cd02002">
    <property type="entry name" value="TPP_BFDC"/>
    <property type="match status" value="1"/>
</dbReference>
<keyword evidence="7" id="KW-0456">Lyase</keyword>
<dbReference type="InterPro" id="IPR012000">
    <property type="entry name" value="Thiamin_PyroP_enz_cen_dom"/>
</dbReference>
<dbReference type="InterPro" id="IPR011766">
    <property type="entry name" value="TPP_enzyme_TPP-bd"/>
</dbReference>
<dbReference type="InterPro" id="IPR045229">
    <property type="entry name" value="TPP_enz"/>
</dbReference>
<protein>
    <submittedName>
        <fullName evidence="7">Putative benzoylformate decarboxylase</fullName>
        <ecNumber evidence="7">4.1.1.7</ecNumber>
    </submittedName>
</protein>
<dbReference type="NCBIfam" id="NF005485">
    <property type="entry name" value="PRK07092.1"/>
    <property type="match status" value="1"/>
</dbReference>
<dbReference type="GO" id="GO:0050695">
    <property type="term" value="F:benzoylformate decarboxylase activity"/>
    <property type="evidence" value="ECO:0007669"/>
    <property type="project" value="UniProtKB-EC"/>
</dbReference>
<dbReference type="Pfam" id="PF02776">
    <property type="entry name" value="TPP_enzyme_N"/>
    <property type="match status" value="1"/>
</dbReference>
<dbReference type="SUPFAM" id="SSF52518">
    <property type="entry name" value="Thiamin diphosphate-binding fold (THDP-binding)"/>
    <property type="match status" value="2"/>
</dbReference>
<evidence type="ECO:0000259" key="5">
    <source>
        <dbReference type="Pfam" id="PF02775"/>
    </source>
</evidence>
<keyword evidence="8" id="KW-1185">Reference proteome</keyword>
<dbReference type="GO" id="GO:0050660">
    <property type="term" value="F:flavin adenine dinucleotide binding"/>
    <property type="evidence" value="ECO:0007669"/>
    <property type="project" value="TreeGrafter"/>
</dbReference>
<dbReference type="RefSeq" id="WP_014139687.1">
    <property type="nucleotide sequence ID" value="NC_016109.1"/>
</dbReference>
<dbReference type="Gene3D" id="3.40.50.970">
    <property type="match status" value="2"/>
</dbReference>
<dbReference type="InterPro" id="IPR000399">
    <property type="entry name" value="TPP-bd_CS"/>
</dbReference>